<evidence type="ECO:0000256" key="4">
    <source>
        <dbReference type="ARBA" id="ARBA00023143"/>
    </source>
</evidence>
<evidence type="ECO:0000256" key="3">
    <source>
        <dbReference type="ARBA" id="ARBA00023054"/>
    </source>
</evidence>
<dbReference type="EMBL" id="LJIX01000006">
    <property type="protein sequence ID" value="KQL22059.1"/>
    <property type="molecule type" value="Genomic_DNA"/>
</dbReference>
<evidence type="ECO:0000256" key="2">
    <source>
        <dbReference type="ARBA" id="ARBA00011255"/>
    </source>
</evidence>
<dbReference type="Pfam" id="PF02465">
    <property type="entry name" value="FliD_N"/>
    <property type="match status" value="1"/>
</dbReference>
<dbReference type="PANTHER" id="PTHR30288">
    <property type="entry name" value="FLAGELLAR CAP/ASSEMBLY PROTEIN FLID"/>
    <property type="match status" value="1"/>
</dbReference>
<evidence type="ECO:0000313" key="9">
    <source>
        <dbReference type="Proteomes" id="UP000050996"/>
    </source>
</evidence>
<keyword evidence="3" id="KW-0175">Coiled coil</keyword>
<evidence type="ECO:0000256" key="5">
    <source>
        <dbReference type="RuleBase" id="RU362066"/>
    </source>
</evidence>
<dbReference type="PATRIC" id="fig|1637975.4.peg.4838"/>
<dbReference type="AlphaFoldDB" id="A0A0Q3VJZ6"/>
<dbReference type="GO" id="GO:0005576">
    <property type="term" value="C:extracellular region"/>
    <property type="evidence" value="ECO:0007669"/>
    <property type="project" value="UniProtKB-SubCell"/>
</dbReference>
<dbReference type="GO" id="GO:0009424">
    <property type="term" value="C:bacterial-type flagellum hook"/>
    <property type="evidence" value="ECO:0007669"/>
    <property type="project" value="UniProtKB-UniRule"/>
</dbReference>
<dbReference type="InterPro" id="IPR003481">
    <property type="entry name" value="FliD_N"/>
</dbReference>
<feature type="domain" description="Flagellar hook-associated protein 2 N-terminal" evidence="6">
    <location>
        <begin position="8"/>
        <end position="102"/>
    </location>
</feature>
<keyword evidence="5" id="KW-0964">Secreted</keyword>
<protein>
    <recommendedName>
        <fullName evidence="5">Flagellar hook-associated protein 2</fullName>
        <shortName evidence="5">HAP2</shortName>
    </recommendedName>
    <alternativeName>
        <fullName evidence="5">Flagellar cap protein</fullName>
    </alternativeName>
</protein>
<evidence type="ECO:0000259" key="6">
    <source>
        <dbReference type="Pfam" id="PF02465"/>
    </source>
</evidence>
<reference evidence="8 9" key="1">
    <citation type="submission" date="2015-09" db="EMBL/GenBank/DDBJ databases">
        <title>Genome sequencing project for genomic taxonomy and phylogenomics of Bacillus-like bacteria.</title>
        <authorList>
            <person name="Liu B."/>
            <person name="Wang J."/>
            <person name="Zhu Y."/>
            <person name="Liu G."/>
            <person name="Chen Q."/>
            <person name="Chen Z."/>
            <person name="Lan J."/>
            <person name="Che J."/>
            <person name="Ge C."/>
            <person name="Shi H."/>
            <person name="Pan Z."/>
            <person name="Liu X."/>
        </authorList>
    </citation>
    <scope>NUCLEOTIDE SEQUENCE [LARGE SCALE GENOMIC DNA]</scope>
    <source>
        <strain evidence="8 9">FJAT-18043</strain>
    </source>
</reference>
<name>A0A0Q3VJZ6_9BACI</name>
<dbReference type="GO" id="GO:0009421">
    <property type="term" value="C:bacterial-type flagellum filament cap"/>
    <property type="evidence" value="ECO:0007669"/>
    <property type="project" value="InterPro"/>
</dbReference>
<organism evidence="8 9">
    <name type="scientific">Cytobacillus solani</name>
    <dbReference type="NCBI Taxonomy" id="1637975"/>
    <lineage>
        <taxon>Bacteria</taxon>
        <taxon>Bacillati</taxon>
        <taxon>Bacillota</taxon>
        <taxon>Bacilli</taxon>
        <taxon>Bacillales</taxon>
        <taxon>Bacillaceae</taxon>
        <taxon>Cytobacillus</taxon>
    </lineage>
</organism>
<sequence>MRITGFASGLDTDTIIRDLMKAERAPLDKLFQKKEWMSWQRDAYRDVNLELSAFQKKVDKLRFSSDFNGFKATSSNTANALVSAKGNAIQGSYDLKIEQLAEVAKIKSSSAIKKGDGTAVKATDKVLAAGETSSFEIKTAKGTATITVTDEDTFASLASKIGSATESGKSLDLRASFDEVTSSFVISTKEMGKDQKIEITHQTGTSDVASLVFNGGTISAAPATPTTYSADGKNAKITFDGTVIDNLTSNKATVYGVELTLLKADPTATTTINVESDTDAIFTKIKDFVDSYNSMIDSLNSKVKTHRNREYQPLTEEQRESLSEKEAEKWDEKAKEGLLYNDQIIRDTLTTLRGKMYNTVSGIPNGQLRMLSEIGIQSAYMSKDGKLEINEDKLKEAIANNPDEISNLFTSEDGIATRIYKEVGSSIEKLNKKAGRPNTATTLDISTLGDSIKDVTTQMKTWEDKLKLIENRYWKQFTAMEQAISKMNAQSSSIVGMLGQ</sequence>
<dbReference type="InterPro" id="IPR040026">
    <property type="entry name" value="FliD"/>
</dbReference>
<dbReference type="Pfam" id="PF07195">
    <property type="entry name" value="FliD_C"/>
    <property type="match status" value="1"/>
</dbReference>
<feature type="domain" description="Flagellar hook-associated protein 2 C-terminal" evidence="7">
    <location>
        <begin position="232"/>
        <end position="489"/>
    </location>
</feature>
<gene>
    <name evidence="8" type="ORF">AN957_24015</name>
</gene>
<comment type="similarity">
    <text evidence="1 5">Belongs to the FliD family.</text>
</comment>
<dbReference type="GO" id="GO:0007155">
    <property type="term" value="P:cell adhesion"/>
    <property type="evidence" value="ECO:0007669"/>
    <property type="project" value="InterPro"/>
</dbReference>
<dbReference type="PANTHER" id="PTHR30288:SF0">
    <property type="entry name" value="FLAGELLAR HOOK-ASSOCIATED PROTEIN 2"/>
    <property type="match status" value="1"/>
</dbReference>
<comment type="caution">
    <text evidence="8">The sequence shown here is derived from an EMBL/GenBank/DDBJ whole genome shotgun (WGS) entry which is preliminary data.</text>
</comment>
<evidence type="ECO:0000313" key="8">
    <source>
        <dbReference type="EMBL" id="KQL22059.1"/>
    </source>
</evidence>
<evidence type="ECO:0000256" key="1">
    <source>
        <dbReference type="ARBA" id="ARBA00009764"/>
    </source>
</evidence>
<dbReference type="InterPro" id="IPR010809">
    <property type="entry name" value="FliD_C"/>
</dbReference>
<evidence type="ECO:0000259" key="7">
    <source>
        <dbReference type="Pfam" id="PF07195"/>
    </source>
</evidence>
<dbReference type="GO" id="GO:0071973">
    <property type="term" value="P:bacterial-type flagellum-dependent cell motility"/>
    <property type="evidence" value="ECO:0007669"/>
    <property type="project" value="TreeGrafter"/>
</dbReference>
<dbReference type="STRING" id="1637975.AN957_24015"/>
<comment type="subcellular location">
    <subcellularLocation>
        <location evidence="5">Secreted</location>
    </subcellularLocation>
    <subcellularLocation>
        <location evidence="5">Bacterial flagellum</location>
    </subcellularLocation>
</comment>
<comment type="function">
    <text evidence="5">Required for morphogenesis and for the elongation of the flagellar filament by facilitating polymerization of the flagellin monomers at the tip of growing filament. Forms a capping structure, which prevents flagellin subunits (transported through the central channel of the flagellum) from leaking out without polymerization at the distal end.</text>
</comment>
<proteinExistence type="inferred from homology"/>
<comment type="subunit">
    <text evidence="2 5">Homopentamer.</text>
</comment>
<dbReference type="Proteomes" id="UP000050996">
    <property type="component" value="Unassembled WGS sequence"/>
</dbReference>
<accession>A0A0Q3VJZ6</accession>
<keyword evidence="9" id="KW-1185">Reference proteome</keyword>
<keyword evidence="4 5" id="KW-0975">Bacterial flagellum</keyword>